<gene>
    <name evidence="2" type="ORF">TRITD_6Av1G004020</name>
</gene>
<dbReference type="AlphaFoldDB" id="A0A9R0XR78"/>
<dbReference type="PANTHER" id="PTHR33463:SF34">
    <property type="entry name" value="DISEASE RESISTANCE PROTEIN RPS2"/>
    <property type="match status" value="1"/>
</dbReference>
<dbReference type="Gene3D" id="3.80.10.10">
    <property type="entry name" value="Ribonuclease Inhibitor"/>
    <property type="match status" value="1"/>
</dbReference>
<dbReference type="Gramene" id="TRITD6Av1G004020.1">
    <property type="protein sequence ID" value="TRITD6Av1G004020.1"/>
    <property type="gene ID" value="TRITD6Av1G004020"/>
</dbReference>
<dbReference type="InterPro" id="IPR050905">
    <property type="entry name" value="Plant_NBS-LRR"/>
</dbReference>
<name>A0A9R0XR78_TRITD</name>
<dbReference type="Proteomes" id="UP000324705">
    <property type="component" value="Chromosome 6A"/>
</dbReference>
<proteinExistence type="predicted"/>
<evidence type="ECO:0000313" key="3">
    <source>
        <dbReference type="Proteomes" id="UP000324705"/>
    </source>
</evidence>
<sequence>MSVWKRGTTFSSLETIEIVYCSDLREIVYCGDLREIVPLGPEDQQQDIILEFPKLRRIHLHELPTLHCICGRRMSAPQLETIKIRGCWSLRRLPVVGRHTKPPKVDCEKEWWDSLEWDRVETHQPSRYEPRHSMYYKAQLPGGTVLR</sequence>
<protein>
    <recommendedName>
        <fullName evidence="1">Disease resistance protein At4g27190-like leucine-rich repeats domain-containing protein</fullName>
    </recommendedName>
</protein>
<dbReference type="Pfam" id="PF23247">
    <property type="entry name" value="LRR_RPS2"/>
    <property type="match status" value="1"/>
</dbReference>
<feature type="domain" description="Disease resistance protein At4g27190-like leucine-rich repeats" evidence="1">
    <location>
        <begin position="9"/>
        <end position="93"/>
    </location>
</feature>
<evidence type="ECO:0000259" key="1">
    <source>
        <dbReference type="Pfam" id="PF23247"/>
    </source>
</evidence>
<dbReference type="EMBL" id="LT934121">
    <property type="protein sequence ID" value="VAI41520.1"/>
    <property type="molecule type" value="Genomic_DNA"/>
</dbReference>
<evidence type="ECO:0000313" key="2">
    <source>
        <dbReference type="EMBL" id="VAI41520.1"/>
    </source>
</evidence>
<reference evidence="2 3" key="1">
    <citation type="submission" date="2017-09" db="EMBL/GenBank/DDBJ databases">
        <authorList>
            <consortium name="International Durum Wheat Genome Sequencing Consortium (IDWGSC)"/>
            <person name="Milanesi L."/>
        </authorList>
    </citation>
    <scope>NUCLEOTIDE SEQUENCE [LARGE SCALE GENOMIC DNA]</scope>
    <source>
        <strain evidence="3">cv. Svevo</strain>
    </source>
</reference>
<dbReference type="PANTHER" id="PTHR33463">
    <property type="entry name" value="NB-ARC DOMAIN-CONTAINING PROTEIN-RELATED"/>
    <property type="match status" value="1"/>
</dbReference>
<dbReference type="InterPro" id="IPR057135">
    <property type="entry name" value="At4g27190-like_LRR"/>
</dbReference>
<keyword evidence="3" id="KW-1185">Reference proteome</keyword>
<organism evidence="2 3">
    <name type="scientific">Triticum turgidum subsp. durum</name>
    <name type="common">Durum wheat</name>
    <name type="synonym">Triticum durum</name>
    <dbReference type="NCBI Taxonomy" id="4567"/>
    <lineage>
        <taxon>Eukaryota</taxon>
        <taxon>Viridiplantae</taxon>
        <taxon>Streptophyta</taxon>
        <taxon>Embryophyta</taxon>
        <taxon>Tracheophyta</taxon>
        <taxon>Spermatophyta</taxon>
        <taxon>Magnoliopsida</taxon>
        <taxon>Liliopsida</taxon>
        <taxon>Poales</taxon>
        <taxon>Poaceae</taxon>
        <taxon>BOP clade</taxon>
        <taxon>Pooideae</taxon>
        <taxon>Triticodae</taxon>
        <taxon>Triticeae</taxon>
        <taxon>Triticinae</taxon>
        <taxon>Triticum</taxon>
    </lineage>
</organism>
<dbReference type="InterPro" id="IPR032675">
    <property type="entry name" value="LRR_dom_sf"/>
</dbReference>
<accession>A0A9R0XR78</accession>